<gene>
    <name evidence="2" type="ORF">UFOVP330_27</name>
</gene>
<feature type="domain" description="TOTE conflict system primase" evidence="1">
    <location>
        <begin position="43"/>
        <end position="167"/>
    </location>
</feature>
<dbReference type="InterPro" id="IPR054347">
    <property type="entry name" value="TOTE_primase"/>
</dbReference>
<evidence type="ECO:0000313" key="2">
    <source>
        <dbReference type="EMBL" id="CAB4138387.1"/>
    </source>
</evidence>
<name>A0A6J5LZ86_9CAUD</name>
<proteinExistence type="predicted"/>
<organism evidence="2">
    <name type="scientific">uncultured Caudovirales phage</name>
    <dbReference type="NCBI Taxonomy" id="2100421"/>
    <lineage>
        <taxon>Viruses</taxon>
        <taxon>Duplodnaviria</taxon>
        <taxon>Heunggongvirae</taxon>
        <taxon>Uroviricota</taxon>
        <taxon>Caudoviricetes</taxon>
        <taxon>Peduoviridae</taxon>
        <taxon>Maltschvirus</taxon>
        <taxon>Maltschvirus maltsch</taxon>
    </lineage>
</organism>
<sequence>MTTEERFLEAFAGSQEGHGKTTVTSSRRGRDGKAEAKSFVVRGPLTVDQVAQHLAGQQGFGAIPITRENMAKFGAIDIDQYDLDHNALIAKVRKYRLPVIPCRSKSGGAHLFVFLKDWVEARLLREYLGEMASALGYAKAEIFPKQDSILIEKGDVGNFINMPYFDAENTMRYAFNEAGESMTVEEFLDAVDRNRVDLAAMEFLTYVEEEVPEEDIPERGWLKEVPPCIRNKLREGAISSERNHWAFQYAVFSKKKDIDRWKPMVEEFNAREFSPPLTANELSGTVLKSHEKKEYGYKCNEPSIAAYCDKKACRKLKYGIGSRTADLPNIGGLTILMSDPKLLFLDVDGKRLEITMKQLQHQSLFQESCMEQLLFAPQKVKDPDWVAMVNELLRNATQVPVPEELTTKGQFLDLLKTYCTSRIRAKDPEELSMGKPWTDETTGRTMFTMNGLFEFLKQRNFTLLTKPQVQQVLKALNQGNDCDGHKSIKKADGSWTTIRIWWVPQFASDEVSMPPKEVTSDVPF</sequence>
<evidence type="ECO:0000259" key="1">
    <source>
        <dbReference type="Pfam" id="PF22548"/>
    </source>
</evidence>
<dbReference type="EMBL" id="LR796344">
    <property type="protein sequence ID" value="CAB4138387.1"/>
    <property type="molecule type" value="Genomic_DNA"/>
</dbReference>
<reference evidence="2" key="1">
    <citation type="submission" date="2020-04" db="EMBL/GenBank/DDBJ databases">
        <authorList>
            <person name="Chiriac C."/>
            <person name="Salcher M."/>
            <person name="Ghai R."/>
            <person name="Kavagutti S V."/>
        </authorList>
    </citation>
    <scope>NUCLEOTIDE SEQUENCE</scope>
</reference>
<protein>
    <recommendedName>
        <fullName evidence="1">TOTE conflict system primase domain-containing protein</fullName>
    </recommendedName>
</protein>
<accession>A0A6J5LZ86</accession>
<dbReference type="Pfam" id="PF22548">
    <property type="entry name" value="AEP-TOTE"/>
    <property type="match status" value="1"/>
</dbReference>